<organism evidence="2">
    <name type="scientific">Graphocephala atropunctata</name>
    <dbReference type="NCBI Taxonomy" id="36148"/>
    <lineage>
        <taxon>Eukaryota</taxon>
        <taxon>Metazoa</taxon>
        <taxon>Ecdysozoa</taxon>
        <taxon>Arthropoda</taxon>
        <taxon>Hexapoda</taxon>
        <taxon>Insecta</taxon>
        <taxon>Pterygota</taxon>
        <taxon>Neoptera</taxon>
        <taxon>Paraneoptera</taxon>
        <taxon>Hemiptera</taxon>
        <taxon>Auchenorrhyncha</taxon>
        <taxon>Membracoidea</taxon>
        <taxon>Cicadellidae</taxon>
        <taxon>Cicadellinae</taxon>
        <taxon>Cicadellini</taxon>
        <taxon>Graphocephala</taxon>
    </lineage>
</organism>
<protein>
    <recommendedName>
        <fullName evidence="3">Ubiquitin-like protease family profile domain-containing protein</fullName>
    </recommendedName>
</protein>
<keyword evidence="1" id="KW-0378">Hydrolase</keyword>
<evidence type="ECO:0000313" key="2">
    <source>
        <dbReference type="EMBL" id="JAT16245.1"/>
    </source>
</evidence>
<keyword evidence="1" id="KW-0645">Protease</keyword>
<feature type="non-terminal residue" evidence="2">
    <location>
        <position position="1"/>
    </location>
</feature>
<sequence length="100" mass="11358">WSKDKWADDSVLADYFSAISESILSDDILFLGPSVTAAIKLSTPEMVVECLEQTNFYSCKYVFLCVSNSDDAAREDTGSHWSLIFLDRLNMRAHHFDSLR</sequence>
<reference evidence="2" key="1">
    <citation type="submission" date="2015-11" db="EMBL/GenBank/DDBJ databases">
        <title>De novo transcriptome assembly of four potential Pierce s Disease insect vectors from Arizona vineyards.</title>
        <authorList>
            <person name="Tassone E.E."/>
        </authorList>
    </citation>
    <scope>NUCLEOTIDE SEQUENCE</scope>
</reference>
<keyword evidence="1" id="KW-0788">Thiol protease</keyword>
<dbReference type="PANTHER" id="PTHR46468:SF1">
    <property type="entry name" value="SENTRIN-SPECIFIC PROTEASE 8"/>
    <property type="match status" value="1"/>
</dbReference>
<dbReference type="GO" id="GO:0000338">
    <property type="term" value="P:protein deneddylation"/>
    <property type="evidence" value="ECO:0007669"/>
    <property type="project" value="TreeGrafter"/>
</dbReference>
<dbReference type="PANTHER" id="PTHR46468">
    <property type="entry name" value="SENTRIN-SPECIFIC PROTEASE 8"/>
    <property type="match status" value="1"/>
</dbReference>
<dbReference type="AlphaFoldDB" id="A0A1B6KXV9"/>
<feature type="non-terminal residue" evidence="2">
    <location>
        <position position="100"/>
    </location>
</feature>
<dbReference type="InterPro" id="IPR044613">
    <property type="entry name" value="Nep1/2-like"/>
</dbReference>
<proteinExistence type="predicted"/>
<dbReference type="GO" id="GO:0008234">
    <property type="term" value="F:cysteine-type peptidase activity"/>
    <property type="evidence" value="ECO:0007669"/>
    <property type="project" value="UniProtKB-KW"/>
</dbReference>
<gene>
    <name evidence="2" type="ORF">g.51701</name>
</gene>
<name>A0A1B6KXV9_9HEMI</name>
<evidence type="ECO:0000256" key="1">
    <source>
        <dbReference type="ARBA" id="ARBA00022807"/>
    </source>
</evidence>
<dbReference type="GO" id="GO:0019784">
    <property type="term" value="F:deNEDDylase activity"/>
    <property type="evidence" value="ECO:0007669"/>
    <property type="project" value="InterPro"/>
</dbReference>
<accession>A0A1B6KXV9</accession>
<evidence type="ECO:0008006" key="3">
    <source>
        <dbReference type="Google" id="ProtNLM"/>
    </source>
</evidence>
<dbReference type="InterPro" id="IPR038765">
    <property type="entry name" value="Papain-like_cys_pep_sf"/>
</dbReference>
<dbReference type="Gene3D" id="3.40.395.10">
    <property type="entry name" value="Adenoviral Proteinase, Chain A"/>
    <property type="match status" value="1"/>
</dbReference>
<dbReference type="SUPFAM" id="SSF54001">
    <property type="entry name" value="Cysteine proteinases"/>
    <property type="match status" value="1"/>
</dbReference>
<dbReference type="EMBL" id="GEBQ01023732">
    <property type="protein sequence ID" value="JAT16245.1"/>
    <property type="molecule type" value="Transcribed_RNA"/>
</dbReference>